<dbReference type="InterPro" id="IPR052022">
    <property type="entry name" value="26kDa_periplasmic_antigen"/>
</dbReference>
<name>A0A2M7VC34_9BACT</name>
<dbReference type="PANTHER" id="PTHR34387">
    <property type="entry name" value="SLR1258 PROTEIN"/>
    <property type="match status" value="1"/>
</dbReference>
<evidence type="ECO:0008006" key="5">
    <source>
        <dbReference type="Google" id="ProtNLM"/>
    </source>
</evidence>
<evidence type="ECO:0000256" key="1">
    <source>
        <dbReference type="SAM" id="MobiDB-lite"/>
    </source>
</evidence>
<sequence length="315" mass="34254">MPVKKSSTSSRKTISSMPDMPTMTPPVSSTPSASSMPSERHDFVHGYGHMGMGHHCKSHGCHFGHKLMKTFYGILLVYLIIFVGTLIRNEIKNFDYIGVAPVDVSDRQLNISAEGVVDVVPNVSVVTVGNSLREVTADEARNKNNQLITDFVTKVKALGIPATDIKTESPSMYPDYNYLEDGTRELAGYNINQSVTVKVRDNVDKASQVVMLAGEAGLNTIGGVESVVDDNTDIYLDQARQQAVAKAKAKAQKLANDLGVTLDGVISYNEYIADSGIYPKYMAMDSMEGYSESAPTIEPGTSQVSLNINITYKIK</sequence>
<feature type="compositionally biased region" description="Low complexity" evidence="1">
    <location>
        <begin position="1"/>
        <end position="37"/>
    </location>
</feature>
<dbReference type="EMBL" id="PFPL01000006">
    <property type="protein sequence ID" value="PIZ96857.1"/>
    <property type="molecule type" value="Genomic_DNA"/>
</dbReference>
<dbReference type="AlphaFoldDB" id="A0A2M7VC34"/>
<evidence type="ECO:0000256" key="2">
    <source>
        <dbReference type="SAM" id="Phobius"/>
    </source>
</evidence>
<reference evidence="4" key="1">
    <citation type="submission" date="2017-09" db="EMBL/GenBank/DDBJ databases">
        <title>Depth-based differentiation of microbial function through sediment-hosted aquifers and enrichment of novel symbionts in the deep terrestrial subsurface.</title>
        <authorList>
            <person name="Probst A.J."/>
            <person name="Ladd B."/>
            <person name="Jarett J.K."/>
            <person name="Geller-Mcgrath D.E."/>
            <person name="Sieber C.M.K."/>
            <person name="Emerson J.B."/>
            <person name="Anantharaman K."/>
            <person name="Thomas B.C."/>
            <person name="Malmstrom R."/>
            <person name="Stieglmeier M."/>
            <person name="Klingl A."/>
            <person name="Woyke T."/>
            <person name="Ryan C.M."/>
            <person name="Banfield J.F."/>
        </authorList>
    </citation>
    <scope>NUCLEOTIDE SEQUENCE [LARGE SCALE GENOMIC DNA]</scope>
</reference>
<dbReference type="PANTHER" id="PTHR34387:SF1">
    <property type="entry name" value="PERIPLASMIC IMMUNOGENIC PROTEIN"/>
    <property type="match status" value="1"/>
</dbReference>
<keyword evidence="2" id="KW-1133">Transmembrane helix</keyword>
<dbReference type="InterPro" id="IPR007497">
    <property type="entry name" value="SIMPL/DUF541"/>
</dbReference>
<accession>A0A2M7VC34</accession>
<dbReference type="Gene3D" id="3.30.110.170">
    <property type="entry name" value="Protein of unknown function (DUF541), domain 1"/>
    <property type="match status" value="1"/>
</dbReference>
<gene>
    <name evidence="3" type="ORF">COX80_00455</name>
</gene>
<keyword evidence="2" id="KW-0812">Transmembrane</keyword>
<keyword evidence="2" id="KW-0472">Membrane</keyword>
<dbReference type="Pfam" id="PF04402">
    <property type="entry name" value="SIMPL"/>
    <property type="match status" value="1"/>
</dbReference>
<proteinExistence type="predicted"/>
<protein>
    <recommendedName>
        <fullName evidence="5">SIMPL domain-containing protein</fullName>
    </recommendedName>
</protein>
<feature type="region of interest" description="Disordered" evidence="1">
    <location>
        <begin position="1"/>
        <end position="40"/>
    </location>
</feature>
<organism evidence="3 4">
    <name type="scientific">Candidatus Magasanikbacteria bacterium CG_4_10_14_0_2_um_filter_33_14</name>
    <dbReference type="NCBI Taxonomy" id="1974636"/>
    <lineage>
        <taxon>Bacteria</taxon>
        <taxon>Candidatus Magasanikiibacteriota</taxon>
    </lineage>
</organism>
<dbReference type="GO" id="GO:0006974">
    <property type="term" value="P:DNA damage response"/>
    <property type="evidence" value="ECO:0007669"/>
    <property type="project" value="TreeGrafter"/>
</dbReference>
<dbReference type="Gene3D" id="3.30.70.2970">
    <property type="entry name" value="Protein of unknown function (DUF541), domain 2"/>
    <property type="match status" value="1"/>
</dbReference>
<comment type="caution">
    <text evidence="3">The sequence shown here is derived from an EMBL/GenBank/DDBJ whole genome shotgun (WGS) entry which is preliminary data.</text>
</comment>
<evidence type="ECO:0000313" key="3">
    <source>
        <dbReference type="EMBL" id="PIZ96857.1"/>
    </source>
</evidence>
<feature type="transmembrane region" description="Helical" evidence="2">
    <location>
        <begin position="70"/>
        <end position="87"/>
    </location>
</feature>
<evidence type="ECO:0000313" key="4">
    <source>
        <dbReference type="Proteomes" id="UP000231453"/>
    </source>
</evidence>
<dbReference type="Proteomes" id="UP000231453">
    <property type="component" value="Unassembled WGS sequence"/>
</dbReference>